<dbReference type="RefSeq" id="WP_143157096.1">
    <property type="nucleotide sequence ID" value="NZ_FQUY01000029.1"/>
</dbReference>
<organism evidence="1 2">
    <name type="scientific">Desulforamulus putei DSM 12395</name>
    <dbReference type="NCBI Taxonomy" id="1121429"/>
    <lineage>
        <taxon>Bacteria</taxon>
        <taxon>Bacillati</taxon>
        <taxon>Bacillota</taxon>
        <taxon>Clostridia</taxon>
        <taxon>Eubacteriales</taxon>
        <taxon>Peptococcaceae</taxon>
        <taxon>Desulforamulus</taxon>
    </lineage>
</organism>
<dbReference type="OrthoDB" id="2083524at2"/>
<keyword evidence="2" id="KW-1185">Reference proteome</keyword>
<dbReference type="STRING" id="1121429.SAMN02745133_02852"/>
<name>A0A1M5C9H3_9FIRM</name>
<dbReference type="AlphaFoldDB" id="A0A1M5C9H3"/>
<accession>A0A1M5C9H3</accession>
<dbReference type="EMBL" id="FQUY01000029">
    <property type="protein sequence ID" value="SHF51306.1"/>
    <property type="molecule type" value="Genomic_DNA"/>
</dbReference>
<evidence type="ECO:0000313" key="2">
    <source>
        <dbReference type="Proteomes" id="UP000184148"/>
    </source>
</evidence>
<sequence>MSKFPFDEDQLYDFLNELNSNIGEISLSISVDLENNIQDYAERHCSSINKDTLRFVTLCVQDSYFLALKTIEKAIKKTLLPELDSSDDDS</sequence>
<gene>
    <name evidence="1" type="ORF">SAMN02745133_02852</name>
</gene>
<protein>
    <submittedName>
        <fullName evidence="1">Uncharacterized protein</fullName>
    </submittedName>
</protein>
<reference evidence="2" key="1">
    <citation type="submission" date="2016-11" db="EMBL/GenBank/DDBJ databases">
        <authorList>
            <person name="Varghese N."/>
            <person name="Submissions S."/>
        </authorList>
    </citation>
    <scope>NUCLEOTIDE SEQUENCE [LARGE SCALE GENOMIC DNA]</scope>
    <source>
        <strain evidence="2">DSM 12395</strain>
    </source>
</reference>
<dbReference type="Proteomes" id="UP000184148">
    <property type="component" value="Unassembled WGS sequence"/>
</dbReference>
<evidence type="ECO:0000313" key="1">
    <source>
        <dbReference type="EMBL" id="SHF51306.1"/>
    </source>
</evidence>
<proteinExistence type="predicted"/>